<keyword evidence="8" id="KW-1185">Reference proteome</keyword>
<sequence length="173" mass="19042">MKGPDEEEFREFVTNARETLRGLAYLTCGSWAMADDAVGAALSKLYVRWNRIAAPYAYARRMVVLAAIDETRRPWRREQAAGDLLPEQPGPDRYGAVDDRLHVQAALARVPPGQRAVLVLRFYEQLSVEETAEVLGRSQGTVKSQTARGLAALRAALAADENRVTTAQGGDSR</sequence>
<evidence type="ECO:0000256" key="3">
    <source>
        <dbReference type="ARBA" id="ARBA00023082"/>
    </source>
</evidence>
<dbReference type="InterPro" id="IPR036388">
    <property type="entry name" value="WH-like_DNA-bd_sf"/>
</dbReference>
<protein>
    <submittedName>
        <fullName evidence="7">RNA polymerase sigma24 factor</fullName>
    </submittedName>
</protein>
<dbReference type="PANTHER" id="PTHR43133">
    <property type="entry name" value="RNA POLYMERASE ECF-TYPE SIGMA FACTO"/>
    <property type="match status" value="1"/>
</dbReference>
<dbReference type="RefSeq" id="WP_203717126.1">
    <property type="nucleotide sequence ID" value="NZ_BONE01000056.1"/>
</dbReference>
<dbReference type="InterPro" id="IPR013324">
    <property type="entry name" value="RNA_pol_sigma_r3/r4-like"/>
</dbReference>
<evidence type="ECO:0000256" key="2">
    <source>
        <dbReference type="ARBA" id="ARBA00023015"/>
    </source>
</evidence>
<dbReference type="CDD" id="cd06171">
    <property type="entry name" value="Sigma70_r4"/>
    <property type="match status" value="1"/>
</dbReference>
<proteinExistence type="inferred from homology"/>
<dbReference type="InterPro" id="IPR014284">
    <property type="entry name" value="RNA_pol_sigma-70_dom"/>
</dbReference>
<reference evidence="7 8" key="1">
    <citation type="submission" date="2021-01" db="EMBL/GenBank/DDBJ databases">
        <title>Whole genome shotgun sequence of Asanoa siamensis NBRC 107932.</title>
        <authorList>
            <person name="Komaki H."/>
            <person name="Tamura T."/>
        </authorList>
    </citation>
    <scope>NUCLEOTIDE SEQUENCE [LARGE SCALE GENOMIC DNA]</scope>
    <source>
        <strain evidence="7 8">NBRC 107932</strain>
    </source>
</reference>
<dbReference type="EMBL" id="BONE01000056">
    <property type="protein sequence ID" value="GIF76248.1"/>
    <property type="molecule type" value="Genomic_DNA"/>
</dbReference>
<dbReference type="NCBIfam" id="TIGR02983">
    <property type="entry name" value="SigE-fam_strep"/>
    <property type="match status" value="1"/>
</dbReference>
<evidence type="ECO:0000313" key="7">
    <source>
        <dbReference type="EMBL" id="GIF76248.1"/>
    </source>
</evidence>
<dbReference type="SUPFAM" id="SSF88946">
    <property type="entry name" value="Sigma2 domain of RNA polymerase sigma factors"/>
    <property type="match status" value="1"/>
</dbReference>
<dbReference type="PANTHER" id="PTHR43133:SF50">
    <property type="entry name" value="ECF RNA POLYMERASE SIGMA FACTOR SIGM"/>
    <property type="match status" value="1"/>
</dbReference>
<comment type="caution">
    <text evidence="7">The sequence shown here is derived from an EMBL/GenBank/DDBJ whole genome shotgun (WGS) entry which is preliminary data.</text>
</comment>
<gene>
    <name evidence="7" type="primary">rpoE_23</name>
    <name evidence="7" type="ORF">Asi02nite_57660</name>
</gene>
<organism evidence="7 8">
    <name type="scientific">Asanoa siamensis</name>
    <dbReference type="NCBI Taxonomy" id="926357"/>
    <lineage>
        <taxon>Bacteria</taxon>
        <taxon>Bacillati</taxon>
        <taxon>Actinomycetota</taxon>
        <taxon>Actinomycetes</taxon>
        <taxon>Micromonosporales</taxon>
        <taxon>Micromonosporaceae</taxon>
        <taxon>Asanoa</taxon>
    </lineage>
</organism>
<dbReference type="Gene3D" id="1.10.10.10">
    <property type="entry name" value="Winged helix-like DNA-binding domain superfamily/Winged helix DNA-binding domain"/>
    <property type="match status" value="1"/>
</dbReference>
<accession>A0ABQ4CY79</accession>
<keyword evidence="3" id="KW-0731">Sigma factor</keyword>
<dbReference type="SUPFAM" id="SSF88659">
    <property type="entry name" value="Sigma3 and sigma4 domains of RNA polymerase sigma factors"/>
    <property type="match status" value="1"/>
</dbReference>
<evidence type="ECO:0000256" key="1">
    <source>
        <dbReference type="ARBA" id="ARBA00010641"/>
    </source>
</evidence>
<feature type="domain" description="RNA polymerase sigma factor 70 region 4 type 2" evidence="6">
    <location>
        <begin position="103"/>
        <end position="153"/>
    </location>
</feature>
<dbReference type="InterPro" id="IPR013325">
    <property type="entry name" value="RNA_pol_sigma_r2"/>
</dbReference>
<dbReference type="InterPro" id="IPR013249">
    <property type="entry name" value="RNA_pol_sigma70_r4_t2"/>
</dbReference>
<evidence type="ECO:0000256" key="5">
    <source>
        <dbReference type="ARBA" id="ARBA00023163"/>
    </source>
</evidence>
<evidence type="ECO:0000256" key="4">
    <source>
        <dbReference type="ARBA" id="ARBA00023125"/>
    </source>
</evidence>
<name>A0ABQ4CY79_9ACTN</name>
<dbReference type="Proteomes" id="UP000604117">
    <property type="component" value="Unassembled WGS sequence"/>
</dbReference>
<keyword evidence="4" id="KW-0238">DNA-binding</keyword>
<keyword evidence="2" id="KW-0805">Transcription regulation</keyword>
<dbReference type="InterPro" id="IPR039425">
    <property type="entry name" value="RNA_pol_sigma-70-like"/>
</dbReference>
<keyword evidence="5" id="KW-0804">Transcription</keyword>
<evidence type="ECO:0000259" key="6">
    <source>
        <dbReference type="Pfam" id="PF08281"/>
    </source>
</evidence>
<evidence type="ECO:0000313" key="8">
    <source>
        <dbReference type="Proteomes" id="UP000604117"/>
    </source>
</evidence>
<dbReference type="Gene3D" id="1.10.1740.10">
    <property type="match status" value="1"/>
</dbReference>
<dbReference type="Pfam" id="PF08281">
    <property type="entry name" value="Sigma70_r4_2"/>
    <property type="match status" value="1"/>
</dbReference>
<dbReference type="InterPro" id="IPR014325">
    <property type="entry name" value="RNA_pol_sigma-E_actinobac"/>
</dbReference>
<dbReference type="NCBIfam" id="TIGR02937">
    <property type="entry name" value="sigma70-ECF"/>
    <property type="match status" value="1"/>
</dbReference>
<comment type="similarity">
    <text evidence="1">Belongs to the sigma-70 factor family. ECF subfamily.</text>
</comment>